<sequence length="149" mass="17615">MRHFLFGQRIIGVGIKNPKFPAWLELMGIEEYEIYFENEDILRKVEVRKYGKIGVYAGLEQMKTIDGDVLFAEGNAIKCLSQYCFFRKYERIFSRHHPICLAYAVVCFLRYFISGRRLIAYAPVALKMNDQLWFHVVVRHAATKRKKEQ</sequence>
<name>A0ABT7QJZ7_9GAMM</name>
<reference evidence="1" key="1">
    <citation type="submission" date="2022-08" db="EMBL/GenBank/DDBJ databases">
        <authorList>
            <person name="Dzunkova M."/>
            <person name="La Clair J."/>
            <person name="Tyml T."/>
            <person name="Doud D."/>
            <person name="Schulz F."/>
            <person name="Piquer S."/>
            <person name="Porcel Sanchis D."/>
            <person name="Osborn A."/>
            <person name="Robinson D."/>
            <person name="Louie K.B."/>
            <person name="Bowen B.P."/>
            <person name="Bowers R."/>
            <person name="Lee J."/>
            <person name="Arnau Llombart V."/>
            <person name="Diaz Villanueva W."/>
            <person name="Gosliner T."/>
            <person name="Northen T."/>
            <person name="Cheng J.-F."/>
            <person name="Burkart M.D."/>
            <person name="Woyke T."/>
        </authorList>
    </citation>
    <scope>NUCLEOTIDE SEQUENCE</scope>
    <source>
        <strain evidence="1">Df01</strain>
    </source>
</reference>
<keyword evidence="2" id="KW-1185">Reference proteome</keyword>
<organism evidence="1 2">
    <name type="scientific">Candidatus Doriopsillibacter californiensis</name>
    <dbReference type="NCBI Taxonomy" id="2970740"/>
    <lineage>
        <taxon>Bacteria</taxon>
        <taxon>Pseudomonadati</taxon>
        <taxon>Pseudomonadota</taxon>
        <taxon>Gammaproteobacteria</taxon>
        <taxon>Candidatus Tethybacterales</taxon>
        <taxon>Candidatus Persebacteraceae</taxon>
        <taxon>Candidatus Doriopsillibacter</taxon>
    </lineage>
</organism>
<accession>A0ABT7QJZ7</accession>
<evidence type="ECO:0000313" key="2">
    <source>
        <dbReference type="Proteomes" id="UP001168167"/>
    </source>
</evidence>
<comment type="caution">
    <text evidence="1">The sequence shown here is derived from an EMBL/GenBank/DDBJ whole genome shotgun (WGS) entry which is preliminary data.</text>
</comment>
<dbReference type="Proteomes" id="UP001168167">
    <property type="component" value="Unassembled WGS sequence"/>
</dbReference>
<reference evidence="1" key="2">
    <citation type="journal article" date="2023" name="Microbiome">
        <title>Synthase-selected sorting approach identifies a beta-lactone synthase in a nudibranch symbiotic bacterium.</title>
        <authorList>
            <person name="Dzunkova M."/>
            <person name="La Clair J.J."/>
            <person name="Tyml T."/>
            <person name="Doud D."/>
            <person name="Schulz F."/>
            <person name="Piquer-Esteban S."/>
            <person name="Porcel Sanchis D."/>
            <person name="Osborn A."/>
            <person name="Robinson D."/>
            <person name="Louie K.B."/>
            <person name="Bowen B.P."/>
            <person name="Bowers R.M."/>
            <person name="Lee J."/>
            <person name="Arnau V."/>
            <person name="Diaz-Villanueva W."/>
            <person name="Stepanauskas R."/>
            <person name="Gosliner T."/>
            <person name="Date S.V."/>
            <person name="Northen T.R."/>
            <person name="Cheng J.F."/>
            <person name="Burkart M.D."/>
            <person name="Woyke T."/>
        </authorList>
    </citation>
    <scope>NUCLEOTIDE SEQUENCE</scope>
    <source>
        <strain evidence="1">Df01</strain>
    </source>
</reference>
<proteinExistence type="predicted"/>
<dbReference type="EMBL" id="JANQAO010000001">
    <property type="protein sequence ID" value="MDM5147023.1"/>
    <property type="molecule type" value="Genomic_DNA"/>
</dbReference>
<evidence type="ECO:0000313" key="1">
    <source>
        <dbReference type="EMBL" id="MDM5147023.1"/>
    </source>
</evidence>
<gene>
    <name evidence="1" type="ORF">NQX30_01300</name>
</gene>
<protein>
    <submittedName>
        <fullName evidence="1">Uncharacterized protein</fullName>
    </submittedName>
</protein>